<sequence>YDKLRQSPKQSESAKRRYSHIPFTNEEIADDTAVSVKTADTAVSHSPNQIGNSENERAAGFTEGQNRALTDGTPLQPFDVTVPEVPEVVGIGDNDWEERVLTAQILVVQGHYHVPRLTAEIQQEDVNRKPADTSSPVVQ</sequence>
<gene>
    <name evidence="2" type="ORF">BaRGS_00005591</name>
</gene>
<evidence type="ECO:0000313" key="3">
    <source>
        <dbReference type="Proteomes" id="UP001519460"/>
    </source>
</evidence>
<comment type="caution">
    <text evidence="2">The sequence shown here is derived from an EMBL/GenBank/DDBJ whole genome shotgun (WGS) entry which is preliminary data.</text>
</comment>
<feature type="non-terminal residue" evidence="2">
    <location>
        <position position="1"/>
    </location>
</feature>
<reference evidence="2 3" key="1">
    <citation type="journal article" date="2023" name="Sci. Data">
        <title>Genome assembly of the Korean intertidal mud-creeper Batillaria attramentaria.</title>
        <authorList>
            <person name="Patra A.K."/>
            <person name="Ho P.T."/>
            <person name="Jun S."/>
            <person name="Lee S.J."/>
            <person name="Kim Y."/>
            <person name="Won Y.J."/>
        </authorList>
    </citation>
    <scope>NUCLEOTIDE SEQUENCE [LARGE SCALE GENOMIC DNA]</scope>
    <source>
        <strain evidence="2">Wonlab-2016</strain>
    </source>
</reference>
<protein>
    <submittedName>
        <fullName evidence="2">Uncharacterized protein</fullName>
    </submittedName>
</protein>
<dbReference type="EMBL" id="JACVVK020000021">
    <property type="protein sequence ID" value="KAK7503326.1"/>
    <property type="molecule type" value="Genomic_DNA"/>
</dbReference>
<accession>A0ABD0LW28</accession>
<feature type="region of interest" description="Disordered" evidence="1">
    <location>
        <begin position="1"/>
        <end position="20"/>
    </location>
</feature>
<organism evidence="2 3">
    <name type="scientific">Batillaria attramentaria</name>
    <dbReference type="NCBI Taxonomy" id="370345"/>
    <lineage>
        <taxon>Eukaryota</taxon>
        <taxon>Metazoa</taxon>
        <taxon>Spiralia</taxon>
        <taxon>Lophotrochozoa</taxon>
        <taxon>Mollusca</taxon>
        <taxon>Gastropoda</taxon>
        <taxon>Caenogastropoda</taxon>
        <taxon>Sorbeoconcha</taxon>
        <taxon>Cerithioidea</taxon>
        <taxon>Batillariidae</taxon>
        <taxon>Batillaria</taxon>
    </lineage>
</organism>
<dbReference type="AlphaFoldDB" id="A0ABD0LW28"/>
<evidence type="ECO:0000256" key="1">
    <source>
        <dbReference type="SAM" id="MobiDB-lite"/>
    </source>
</evidence>
<keyword evidence="3" id="KW-1185">Reference proteome</keyword>
<dbReference type="Proteomes" id="UP001519460">
    <property type="component" value="Unassembled WGS sequence"/>
</dbReference>
<proteinExistence type="predicted"/>
<name>A0ABD0LW28_9CAEN</name>
<evidence type="ECO:0000313" key="2">
    <source>
        <dbReference type="EMBL" id="KAK7503326.1"/>
    </source>
</evidence>